<keyword evidence="3" id="KW-1185">Reference proteome</keyword>
<dbReference type="InterPro" id="IPR002559">
    <property type="entry name" value="Transposase_11"/>
</dbReference>
<dbReference type="Pfam" id="PF01609">
    <property type="entry name" value="DDE_Tnp_1"/>
    <property type="match status" value="1"/>
</dbReference>
<evidence type="ECO:0000313" key="2">
    <source>
        <dbReference type="EMBL" id="MBE1557076.1"/>
    </source>
</evidence>
<dbReference type="GO" id="GO:0003677">
    <property type="term" value="F:DNA binding"/>
    <property type="evidence" value="ECO:0007669"/>
    <property type="project" value="InterPro"/>
</dbReference>
<organism evidence="2 3">
    <name type="scientific">Sporosarcina limicola</name>
    <dbReference type="NCBI Taxonomy" id="34101"/>
    <lineage>
        <taxon>Bacteria</taxon>
        <taxon>Bacillati</taxon>
        <taxon>Bacillota</taxon>
        <taxon>Bacilli</taxon>
        <taxon>Bacillales</taxon>
        <taxon>Caryophanaceae</taxon>
        <taxon>Sporosarcina</taxon>
    </lineage>
</organism>
<evidence type="ECO:0000259" key="1">
    <source>
        <dbReference type="Pfam" id="PF01609"/>
    </source>
</evidence>
<accession>A0A927MN56</accession>
<protein>
    <submittedName>
        <fullName evidence="2">IS4 transposase</fullName>
    </submittedName>
</protein>
<sequence length="138" mass="16164">MTDEGYFFVSRLRKNAVVHSLKSFELPENSTVQSDEMVIIGTLQNRTENAFRLLKVLDSKGTQLNLITNRFDLPADEIAELYKSRWAIELFFKWMNQHLNIKKFYGQSQRSVHNQVYLAMIVYCLNVLAQLQTKSKRT</sequence>
<proteinExistence type="predicted"/>
<dbReference type="InterPro" id="IPR012337">
    <property type="entry name" value="RNaseH-like_sf"/>
</dbReference>
<dbReference type="GO" id="GO:0004803">
    <property type="term" value="F:transposase activity"/>
    <property type="evidence" value="ECO:0007669"/>
    <property type="project" value="InterPro"/>
</dbReference>
<dbReference type="Proteomes" id="UP000658225">
    <property type="component" value="Unassembled WGS sequence"/>
</dbReference>
<dbReference type="SUPFAM" id="SSF53098">
    <property type="entry name" value="Ribonuclease H-like"/>
    <property type="match status" value="1"/>
</dbReference>
<feature type="domain" description="Transposase IS4-like" evidence="1">
    <location>
        <begin position="3"/>
        <end position="125"/>
    </location>
</feature>
<reference evidence="2" key="1">
    <citation type="submission" date="2020-10" db="EMBL/GenBank/DDBJ databases">
        <title>Genomic Encyclopedia of Type Strains, Phase IV (KMG-IV): sequencing the most valuable type-strain genomes for metagenomic binning, comparative biology and taxonomic classification.</title>
        <authorList>
            <person name="Goeker M."/>
        </authorList>
    </citation>
    <scope>NUCLEOTIDE SEQUENCE</scope>
    <source>
        <strain evidence="2">DSM 13886</strain>
    </source>
</reference>
<dbReference type="PANTHER" id="PTHR33258">
    <property type="entry name" value="TRANSPOSASE INSL FOR INSERTION SEQUENCE ELEMENT IS186A-RELATED"/>
    <property type="match status" value="1"/>
</dbReference>
<dbReference type="EMBL" id="JADBEL010000048">
    <property type="protein sequence ID" value="MBE1557076.1"/>
    <property type="molecule type" value="Genomic_DNA"/>
</dbReference>
<dbReference type="AlphaFoldDB" id="A0A927MN56"/>
<comment type="caution">
    <text evidence="2">The sequence shown here is derived from an EMBL/GenBank/DDBJ whole genome shotgun (WGS) entry which is preliminary data.</text>
</comment>
<gene>
    <name evidence="2" type="ORF">H4683_004208</name>
</gene>
<dbReference type="PANTHER" id="PTHR33258:SF1">
    <property type="entry name" value="TRANSPOSASE INSL FOR INSERTION SEQUENCE ELEMENT IS186A-RELATED"/>
    <property type="match status" value="1"/>
</dbReference>
<name>A0A927MN56_9BACL</name>
<dbReference type="GO" id="GO:0006313">
    <property type="term" value="P:DNA transposition"/>
    <property type="evidence" value="ECO:0007669"/>
    <property type="project" value="InterPro"/>
</dbReference>
<evidence type="ECO:0000313" key="3">
    <source>
        <dbReference type="Proteomes" id="UP000658225"/>
    </source>
</evidence>